<feature type="domain" description="RNB" evidence="1">
    <location>
        <begin position="624"/>
        <end position="867"/>
    </location>
</feature>
<gene>
    <name evidence="2" type="ORF">DASC09_018860</name>
</gene>
<protein>
    <recommendedName>
        <fullName evidence="1">RNB domain-containing protein</fullName>
    </recommendedName>
</protein>
<evidence type="ECO:0000313" key="2">
    <source>
        <dbReference type="EMBL" id="GMM34561.1"/>
    </source>
</evidence>
<evidence type="ECO:0000313" key="3">
    <source>
        <dbReference type="Proteomes" id="UP001360560"/>
    </source>
</evidence>
<dbReference type="GO" id="GO:0004540">
    <property type="term" value="F:RNA nuclease activity"/>
    <property type="evidence" value="ECO:0007669"/>
    <property type="project" value="InterPro"/>
</dbReference>
<accession>A0AAV5QIW7</accession>
<reference evidence="2 3" key="1">
    <citation type="journal article" date="2023" name="Elife">
        <title>Identification of key yeast species and microbe-microbe interactions impacting larval growth of Drosophila in the wild.</title>
        <authorList>
            <person name="Mure A."/>
            <person name="Sugiura Y."/>
            <person name="Maeda R."/>
            <person name="Honda K."/>
            <person name="Sakurai N."/>
            <person name="Takahashi Y."/>
            <person name="Watada M."/>
            <person name="Katoh T."/>
            <person name="Gotoh A."/>
            <person name="Gotoh Y."/>
            <person name="Taniguchi I."/>
            <person name="Nakamura K."/>
            <person name="Hayashi T."/>
            <person name="Katayama T."/>
            <person name="Uemura T."/>
            <person name="Hattori Y."/>
        </authorList>
    </citation>
    <scope>NUCLEOTIDE SEQUENCE [LARGE SCALE GENOMIC DNA]</scope>
    <source>
        <strain evidence="2 3">SC-9</strain>
    </source>
</reference>
<evidence type="ECO:0000259" key="1">
    <source>
        <dbReference type="Pfam" id="PF00773"/>
    </source>
</evidence>
<dbReference type="InterPro" id="IPR001900">
    <property type="entry name" value="RNase_II/R"/>
</dbReference>
<name>A0AAV5QIW7_9ASCO</name>
<comment type="caution">
    <text evidence="2">The sequence shown here is derived from an EMBL/GenBank/DDBJ whole genome shotgun (WGS) entry which is preliminary data.</text>
</comment>
<dbReference type="AlphaFoldDB" id="A0AAV5QIW7"/>
<dbReference type="GO" id="GO:0003723">
    <property type="term" value="F:RNA binding"/>
    <property type="evidence" value="ECO:0007669"/>
    <property type="project" value="InterPro"/>
</dbReference>
<dbReference type="Proteomes" id="UP001360560">
    <property type="component" value="Unassembled WGS sequence"/>
</dbReference>
<sequence length="1135" mass="131538">MIPQRTSAHALMVQRTLPIGRRPRMMIKIKTHVYRNQVRCYAISSKNNSFKSQPAENELVNEESNQKLNGFFCNNKTSADISPTKNFDEERTIPSSPVIVGNPKNSIIVSENSENSNSTTSYKHKLSNTIRSSLHYYTKIINQPKLYEPQPYFKKLIYFFRGKTVHDMVNQKYSYDEMFSQIPVIGSLVEIRDSDDGGSIHFGIVIGEQKGKFHSELAKVEVFTIEGKKKKFKIGDISFHLYNMFHSEKIARVFGVKEEKVFYDQVKQRYLDNEENQELLRNSMIYLLNVSINFMKIMEHRKMDDVVFSKLSRNNSINGLTVDNYIQEMPIFSKDIRLFNESSSLIAKNKFNRILVFLSSYLTLTNKPANYMMIQHNGNNLVYEESKRFSSFQPNVSFIANSVYNSMLLSEGLNPVASSEITGDESLSEKHFSNFINEVNDILNNDSIDDTNKFYKWANGSMFITNKDRQIYEIIINLFKYYIVYPHQRLQAQLHGIISQIKPNTNEEVDFLVNPESTESLTQSKAFNFLKYFGIYKDDTDIFLSNNFLASRIPKVTSMTQSVSTISQLFNDPSISSKDIDFYRFWSFEPEYQDSLDHLKRKLEIHAFGLFPREVNGELVSELAVSRVGQPDGSYVFRIHVPDLGSSIYPNSPLLKHLVLRGRDLNFPNGKLGFVPDSLIENLAFKDSTVKKGRKFNCLTFSFRYFPMADHVKNFEKMKISVKLERLENIKILTDDQLSKVFSDKIGFFQGLFHTGTHDQLDLDRSEKYFFRHLLNACQKRYNFRTSNESLQCEIDDNVPELTVCQVNDETEVEMFAYGHDNETRTIRFLEKELRMLANEIAARFAIKHKIPIYHHSQTIIDTFAQEKEEENSSDNVLIKPQSYLLPEYRAYLYDHFVFRKINGKVLPKAYFCGLNYLAKPKISFNPSQNVWYPADDYDDVMRYNDYSDSSNGVSHRKFGLEFGYVKVDSPFSELEQLINQWQFILHIQKVNGPKVKESSLPRAMKIANELSQKGYGKPLDVGRLENIYNKYILSKDIVNDELLYKTTHFWTLKYLERDLTTRNSGDSSPMFFFKCLVSQGASHPNLATAYCLDLGIFVNIDIAEREEELVIGDQIICSNIEYLNSVEGKLILSI</sequence>
<dbReference type="Pfam" id="PF00773">
    <property type="entry name" value="RNB"/>
    <property type="match status" value="1"/>
</dbReference>
<organism evidence="2 3">
    <name type="scientific">Saccharomycopsis crataegensis</name>
    <dbReference type="NCBI Taxonomy" id="43959"/>
    <lineage>
        <taxon>Eukaryota</taxon>
        <taxon>Fungi</taxon>
        <taxon>Dikarya</taxon>
        <taxon>Ascomycota</taxon>
        <taxon>Saccharomycotina</taxon>
        <taxon>Saccharomycetes</taxon>
        <taxon>Saccharomycopsidaceae</taxon>
        <taxon>Saccharomycopsis</taxon>
    </lineage>
</organism>
<dbReference type="GeneID" id="90072540"/>
<keyword evidence="3" id="KW-1185">Reference proteome</keyword>
<dbReference type="SUPFAM" id="SSF50249">
    <property type="entry name" value="Nucleic acid-binding proteins"/>
    <property type="match status" value="1"/>
</dbReference>
<proteinExistence type="predicted"/>
<dbReference type="InterPro" id="IPR012340">
    <property type="entry name" value="NA-bd_OB-fold"/>
</dbReference>
<dbReference type="EMBL" id="BTFZ01000003">
    <property type="protein sequence ID" value="GMM34561.1"/>
    <property type="molecule type" value="Genomic_DNA"/>
</dbReference>
<dbReference type="RefSeq" id="XP_064851561.1">
    <property type="nucleotide sequence ID" value="XM_064995489.1"/>
</dbReference>